<dbReference type="PANTHER" id="PTHR31299">
    <property type="entry name" value="ESTERASE, PUTATIVE (AFU_ORTHOLOGUE AFUA_1G05850)-RELATED"/>
    <property type="match status" value="1"/>
</dbReference>
<dbReference type="Gene3D" id="1.20.1440.30">
    <property type="entry name" value="Biosynthetic Protein domain"/>
    <property type="match status" value="1"/>
</dbReference>
<dbReference type="SUPFAM" id="SSF159501">
    <property type="entry name" value="EreA/ChaN-like"/>
    <property type="match status" value="1"/>
</dbReference>
<dbReference type="Gene3D" id="3.30.1870.10">
    <property type="entry name" value="EreA-like, domain 2"/>
    <property type="match status" value="1"/>
</dbReference>
<accession>A0A917VZB6</accession>
<sequence>MTTTSTPAGATEAVYEWLRSAAQPILGTRSTDTGPDLRKLIDRLAAATVVGIGESTRFSRQTYDIRDRIFRVLVTEHGFRTLAIQDSARSGARLDTYVRTGGDPHEALAGAWRPLRTAETVASLEWIRAHNLEHPEKQIGVVGVRPPAAEPADYDEVLRYVRRRAPARLAELQSHLTPIRSAHRIDEHVQRHQGVHPGRPFAESARDALALVESLPRRADTEAAGESTTALELLRAIVDFHERSVAGRGGFGGGEPAPAQRLIDHHERTGARIVYWDGVGHTAAADPSIGSAAERMRTEGSHLRAYFGKSYRSVAIGFHHGDLGMAQAPAPRPDLVDAVLGTVDLPAWFVDLGAEVPAEVRAWTAAPAWMRVISGVYDPARDEEARFRVESLRDSFDALIHIRETTPVHWLPDRGDS</sequence>
<dbReference type="InterPro" id="IPR007815">
    <property type="entry name" value="Emycin_Estase"/>
</dbReference>
<dbReference type="RefSeq" id="WP_062999954.1">
    <property type="nucleotide sequence ID" value="NZ_BMMH01000030.1"/>
</dbReference>
<evidence type="ECO:0000313" key="2">
    <source>
        <dbReference type="Proteomes" id="UP000638263"/>
    </source>
</evidence>
<dbReference type="GO" id="GO:0046677">
    <property type="term" value="P:response to antibiotic"/>
    <property type="evidence" value="ECO:0007669"/>
    <property type="project" value="InterPro"/>
</dbReference>
<proteinExistence type="predicted"/>
<dbReference type="Pfam" id="PF05139">
    <property type="entry name" value="Erythro_esteras"/>
    <property type="match status" value="1"/>
</dbReference>
<dbReference type="EMBL" id="BMMH01000030">
    <property type="protein sequence ID" value="GGL42381.1"/>
    <property type="molecule type" value="Genomic_DNA"/>
</dbReference>
<dbReference type="AlphaFoldDB" id="A0A917VZB6"/>
<keyword evidence="2" id="KW-1185">Reference proteome</keyword>
<evidence type="ECO:0000313" key="1">
    <source>
        <dbReference type="EMBL" id="GGL42381.1"/>
    </source>
</evidence>
<organism evidence="1 2">
    <name type="scientific">Nocardia jinanensis</name>
    <dbReference type="NCBI Taxonomy" id="382504"/>
    <lineage>
        <taxon>Bacteria</taxon>
        <taxon>Bacillati</taxon>
        <taxon>Actinomycetota</taxon>
        <taxon>Actinomycetes</taxon>
        <taxon>Mycobacteriales</taxon>
        <taxon>Nocardiaceae</taxon>
        <taxon>Nocardia</taxon>
    </lineage>
</organism>
<dbReference type="CDD" id="cd14728">
    <property type="entry name" value="Ere-like"/>
    <property type="match status" value="1"/>
</dbReference>
<dbReference type="PANTHER" id="PTHR31299:SF0">
    <property type="entry name" value="ESTERASE, PUTATIVE (AFU_ORTHOLOGUE AFUA_1G05850)-RELATED"/>
    <property type="match status" value="1"/>
</dbReference>
<name>A0A917VZB6_9NOCA</name>
<dbReference type="Gene3D" id="3.40.1660.10">
    <property type="entry name" value="EreA-like (biosynthetic domain)"/>
    <property type="match status" value="1"/>
</dbReference>
<evidence type="ECO:0008006" key="3">
    <source>
        <dbReference type="Google" id="ProtNLM"/>
    </source>
</evidence>
<reference evidence="1" key="1">
    <citation type="journal article" date="2014" name="Int. J. Syst. Evol. Microbiol.">
        <title>Complete genome sequence of Corynebacterium casei LMG S-19264T (=DSM 44701T), isolated from a smear-ripened cheese.</title>
        <authorList>
            <consortium name="US DOE Joint Genome Institute (JGI-PGF)"/>
            <person name="Walter F."/>
            <person name="Albersmeier A."/>
            <person name="Kalinowski J."/>
            <person name="Ruckert C."/>
        </authorList>
    </citation>
    <scope>NUCLEOTIDE SEQUENCE</scope>
    <source>
        <strain evidence="1">CGMCC 4.3508</strain>
    </source>
</reference>
<dbReference type="Proteomes" id="UP000638263">
    <property type="component" value="Unassembled WGS sequence"/>
</dbReference>
<dbReference type="InterPro" id="IPR052036">
    <property type="entry name" value="Hydrolase/PRTase-associated"/>
</dbReference>
<gene>
    <name evidence="1" type="ORF">GCM10011588_66400</name>
</gene>
<reference evidence="1" key="2">
    <citation type="submission" date="2020-09" db="EMBL/GenBank/DDBJ databases">
        <authorList>
            <person name="Sun Q."/>
            <person name="Zhou Y."/>
        </authorList>
    </citation>
    <scope>NUCLEOTIDE SEQUENCE</scope>
    <source>
        <strain evidence="1">CGMCC 4.3508</strain>
    </source>
</reference>
<protein>
    <recommendedName>
        <fullName evidence="3">Erythromycin esterase family protein</fullName>
    </recommendedName>
</protein>
<comment type="caution">
    <text evidence="1">The sequence shown here is derived from an EMBL/GenBank/DDBJ whole genome shotgun (WGS) entry which is preliminary data.</text>
</comment>